<feature type="transmembrane region" description="Helical" evidence="10">
    <location>
        <begin position="20"/>
        <end position="41"/>
    </location>
</feature>
<evidence type="ECO:0000256" key="1">
    <source>
        <dbReference type="ARBA" id="ARBA00002254"/>
    </source>
</evidence>
<dbReference type="Proteomes" id="UP000253782">
    <property type="component" value="Unassembled WGS sequence"/>
</dbReference>
<keyword evidence="10" id="KW-0997">Cell inner membrane</keyword>
<keyword evidence="11" id="KW-0966">Cell projection</keyword>
<reference evidence="11 12" key="1">
    <citation type="submission" date="2018-07" db="EMBL/GenBank/DDBJ databases">
        <title>Dyella tabacisoli L4-6T, whole genome shotgun sequence.</title>
        <authorList>
            <person name="Zhou X.-K."/>
            <person name="Li W.-J."/>
            <person name="Duan Y.-Q."/>
        </authorList>
    </citation>
    <scope>NUCLEOTIDE SEQUENCE [LARGE SCALE GENOMIC DNA]</scope>
    <source>
        <strain evidence="11 12">L4-6</strain>
    </source>
</reference>
<gene>
    <name evidence="11" type="ORF">DVJ77_20675</name>
</gene>
<evidence type="ECO:0000256" key="10">
    <source>
        <dbReference type="RuleBase" id="RU364125"/>
    </source>
</evidence>
<evidence type="ECO:0000256" key="8">
    <source>
        <dbReference type="ARBA" id="ARBA00022989"/>
    </source>
</evidence>
<evidence type="ECO:0000313" key="11">
    <source>
        <dbReference type="EMBL" id="RDD79745.1"/>
    </source>
</evidence>
<evidence type="ECO:0000256" key="7">
    <source>
        <dbReference type="ARBA" id="ARBA00022779"/>
    </source>
</evidence>
<evidence type="ECO:0000256" key="5">
    <source>
        <dbReference type="ARBA" id="ARBA00022500"/>
    </source>
</evidence>
<evidence type="ECO:0000256" key="3">
    <source>
        <dbReference type="ARBA" id="ARBA00008281"/>
    </source>
</evidence>
<dbReference type="Pfam" id="PF03748">
    <property type="entry name" value="FliL"/>
    <property type="match status" value="1"/>
</dbReference>
<comment type="function">
    <text evidence="1 10">Controls the rotational direction of flagella during chemotaxis.</text>
</comment>
<dbReference type="PANTHER" id="PTHR35091:SF2">
    <property type="entry name" value="FLAGELLAR PROTEIN FLIL"/>
    <property type="match status" value="1"/>
</dbReference>
<organism evidence="11 12">
    <name type="scientific">Dyella tabacisoli</name>
    <dbReference type="NCBI Taxonomy" id="2282381"/>
    <lineage>
        <taxon>Bacteria</taxon>
        <taxon>Pseudomonadati</taxon>
        <taxon>Pseudomonadota</taxon>
        <taxon>Gammaproteobacteria</taxon>
        <taxon>Lysobacterales</taxon>
        <taxon>Rhodanobacteraceae</taxon>
        <taxon>Dyella</taxon>
    </lineage>
</organism>
<keyword evidence="8 10" id="KW-1133">Transmembrane helix</keyword>
<comment type="similarity">
    <text evidence="3 10">Belongs to the FliL family.</text>
</comment>
<dbReference type="InterPro" id="IPR005503">
    <property type="entry name" value="FliL"/>
</dbReference>
<keyword evidence="11" id="KW-0282">Flagellum</keyword>
<name>A0A369UI09_9GAMM</name>
<comment type="caution">
    <text evidence="11">The sequence shown here is derived from an EMBL/GenBank/DDBJ whole genome shotgun (WGS) entry which is preliminary data.</text>
</comment>
<dbReference type="GO" id="GO:0009425">
    <property type="term" value="C:bacterial-type flagellum basal body"/>
    <property type="evidence" value="ECO:0007669"/>
    <property type="project" value="InterPro"/>
</dbReference>
<proteinExistence type="inferred from homology"/>
<keyword evidence="9 10" id="KW-0472">Membrane</keyword>
<evidence type="ECO:0000313" key="12">
    <source>
        <dbReference type="Proteomes" id="UP000253782"/>
    </source>
</evidence>
<evidence type="ECO:0000256" key="6">
    <source>
        <dbReference type="ARBA" id="ARBA00022692"/>
    </source>
</evidence>
<evidence type="ECO:0000256" key="2">
    <source>
        <dbReference type="ARBA" id="ARBA00004162"/>
    </source>
</evidence>
<dbReference type="RefSeq" id="WP_114847433.1">
    <property type="nucleotide sequence ID" value="NZ_JBHSPE010000001.1"/>
</dbReference>
<keyword evidence="11" id="KW-0969">Cilium</keyword>
<dbReference type="GO" id="GO:0005886">
    <property type="term" value="C:plasma membrane"/>
    <property type="evidence" value="ECO:0007669"/>
    <property type="project" value="UniProtKB-SubCell"/>
</dbReference>
<dbReference type="OrthoDB" id="5616092at2"/>
<keyword evidence="12" id="KW-1185">Reference proteome</keyword>
<keyword evidence="4" id="KW-1003">Cell membrane</keyword>
<keyword evidence="6 10" id="KW-0812">Transmembrane</keyword>
<dbReference type="EMBL" id="QQAH01000026">
    <property type="protein sequence ID" value="RDD79745.1"/>
    <property type="molecule type" value="Genomic_DNA"/>
</dbReference>
<accession>A0A369UI09</accession>
<comment type="subcellular location">
    <subcellularLocation>
        <location evidence="10">Cell inner membrane</location>
    </subcellularLocation>
    <subcellularLocation>
        <location evidence="2">Cell membrane</location>
        <topology evidence="2">Single-pass membrane protein</topology>
    </subcellularLocation>
</comment>
<keyword evidence="7 10" id="KW-0283">Flagellar rotation</keyword>
<keyword evidence="5 10" id="KW-0145">Chemotaxis</keyword>
<sequence length="169" mass="18015">MAVAESAPNLTPAKKGVSRSVVVILLFALLLVSAIGGYALFALRKHSVQGGETVPAESKSAVKQPELYLQLEPSFVVNFHNEESLSYLQVSVTLMAHDAAAIQAAKDADPVIRNALVFLFSSQDGVELSSTDGKQKLQAKALVAVQKIIADKLGKPGIDALYFTSFVMQ</sequence>
<dbReference type="AlphaFoldDB" id="A0A369UI09"/>
<protein>
    <recommendedName>
        <fullName evidence="10">Flagellar protein FliL</fullName>
    </recommendedName>
</protein>
<dbReference type="GO" id="GO:0071978">
    <property type="term" value="P:bacterial-type flagellum-dependent swarming motility"/>
    <property type="evidence" value="ECO:0007669"/>
    <property type="project" value="TreeGrafter"/>
</dbReference>
<dbReference type="PANTHER" id="PTHR35091">
    <property type="entry name" value="FLAGELLAR PROTEIN FLIL"/>
    <property type="match status" value="1"/>
</dbReference>
<evidence type="ECO:0000256" key="4">
    <source>
        <dbReference type="ARBA" id="ARBA00022475"/>
    </source>
</evidence>
<dbReference type="GO" id="GO:0006935">
    <property type="term" value="P:chemotaxis"/>
    <property type="evidence" value="ECO:0007669"/>
    <property type="project" value="UniProtKB-KW"/>
</dbReference>
<evidence type="ECO:0000256" key="9">
    <source>
        <dbReference type="ARBA" id="ARBA00023136"/>
    </source>
</evidence>